<proteinExistence type="predicted"/>
<evidence type="ECO:0000313" key="2">
    <source>
        <dbReference type="EMBL" id="KAL0312987.1"/>
    </source>
</evidence>
<evidence type="ECO:0000259" key="1">
    <source>
        <dbReference type="Pfam" id="PF17919"/>
    </source>
</evidence>
<dbReference type="PANTHER" id="PTHR34072">
    <property type="entry name" value="ENZYMATIC POLYPROTEIN-RELATED"/>
    <property type="match status" value="1"/>
</dbReference>
<dbReference type="PANTHER" id="PTHR34072:SF50">
    <property type="entry name" value="NUCLEOTIDYLTRANSFERASE, RIBONUCLEASE H"/>
    <property type="match status" value="1"/>
</dbReference>
<reference evidence="2" key="2">
    <citation type="journal article" date="2024" name="Plant">
        <title>Genomic evolution and insights into agronomic trait innovations of Sesamum species.</title>
        <authorList>
            <person name="Miao H."/>
            <person name="Wang L."/>
            <person name="Qu L."/>
            <person name="Liu H."/>
            <person name="Sun Y."/>
            <person name="Le M."/>
            <person name="Wang Q."/>
            <person name="Wei S."/>
            <person name="Zheng Y."/>
            <person name="Lin W."/>
            <person name="Duan Y."/>
            <person name="Cao H."/>
            <person name="Xiong S."/>
            <person name="Wang X."/>
            <person name="Wei L."/>
            <person name="Li C."/>
            <person name="Ma Q."/>
            <person name="Ju M."/>
            <person name="Zhao R."/>
            <person name="Li G."/>
            <person name="Mu C."/>
            <person name="Tian Q."/>
            <person name="Mei H."/>
            <person name="Zhang T."/>
            <person name="Gao T."/>
            <person name="Zhang H."/>
        </authorList>
    </citation>
    <scope>NUCLEOTIDE SEQUENCE</scope>
    <source>
        <strain evidence="2">G02</strain>
    </source>
</reference>
<name>A0AAW2L2V5_SESRA</name>
<dbReference type="SUPFAM" id="SSF56672">
    <property type="entry name" value="DNA/RNA polymerases"/>
    <property type="match status" value="1"/>
</dbReference>
<sequence length="133" mass="14631">MSAFNSLKSAMTSLPVLTLPNFALPFDLTTDASTIGIGVVLSQQGHPISFISLKELVTQTIQRPEQQKWLTKLFGYSFEIHYKPGKENVVFDALSRAPEAVPEFLVAVSSLTPTIFEQLHNFFSASSAGRDLL</sequence>
<reference evidence="2" key="1">
    <citation type="submission" date="2020-06" db="EMBL/GenBank/DDBJ databases">
        <authorList>
            <person name="Li T."/>
            <person name="Hu X."/>
            <person name="Zhang T."/>
            <person name="Song X."/>
            <person name="Zhang H."/>
            <person name="Dai N."/>
            <person name="Sheng W."/>
            <person name="Hou X."/>
            <person name="Wei L."/>
        </authorList>
    </citation>
    <scope>NUCLEOTIDE SEQUENCE</scope>
    <source>
        <strain evidence="2">G02</strain>
        <tissue evidence="2">Leaf</tissue>
    </source>
</reference>
<dbReference type="InterPro" id="IPR043502">
    <property type="entry name" value="DNA/RNA_pol_sf"/>
</dbReference>
<dbReference type="AlphaFoldDB" id="A0AAW2L2V5"/>
<feature type="domain" description="Reverse transcriptase/retrotransposon-derived protein RNase H-like" evidence="1">
    <location>
        <begin position="2"/>
        <end position="53"/>
    </location>
</feature>
<dbReference type="EMBL" id="JACGWJ010000026">
    <property type="protein sequence ID" value="KAL0312987.1"/>
    <property type="molecule type" value="Genomic_DNA"/>
</dbReference>
<gene>
    <name evidence="2" type="ORF">Sradi_5698000</name>
</gene>
<dbReference type="Pfam" id="PF17919">
    <property type="entry name" value="RT_RNaseH_2"/>
    <property type="match status" value="1"/>
</dbReference>
<protein>
    <submittedName>
        <fullName evidence="2">Retrovirus-related Pol polyprotein from transposon</fullName>
    </submittedName>
</protein>
<organism evidence="2">
    <name type="scientific">Sesamum radiatum</name>
    <name type="common">Black benniseed</name>
    <dbReference type="NCBI Taxonomy" id="300843"/>
    <lineage>
        <taxon>Eukaryota</taxon>
        <taxon>Viridiplantae</taxon>
        <taxon>Streptophyta</taxon>
        <taxon>Embryophyta</taxon>
        <taxon>Tracheophyta</taxon>
        <taxon>Spermatophyta</taxon>
        <taxon>Magnoliopsida</taxon>
        <taxon>eudicotyledons</taxon>
        <taxon>Gunneridae</taxon>
        <taxon>Pentapetalae</taxon>
        <taxon>asterids</taxon>
        <taxon>lamiids</taxon>
        <taxon>Lamiales</taxon>
        <taxon>Pedaliaceae</taxon>
        <taxon>Sesamum</taxon>
    </lineage>
</organism>
<accession>A0AAW2L2V5</accession>
<comment type="caution">
    <text evidence="2">The sequence shown here is derived from an EMBL/GenBank/DDBJ whole genome shotgun (WGS) entry which is preliminary data.</text>
</comment>
<dbReference type="InterPro" id="IPR041577">
    <property type="entry name" value="RT_RNaseH_2"/>
</dbReference>